<protein>
    <submittedName>
        <fullName evidence="1">Uncharacterized protein</fullName>
    </submittedName>
</protein>
<proteinExistence type="predicted"/>
<evidence type="ECO:0000313" key="1">
    <source>
        <dbReference type="EMBL" id="SVC52975.1"/>
    </source>
</evidence>
<gene>
    <name evidence="1" type="ORF">METZ01_LOCUS305829</name>
</gene>
<sequence>VIRRAYEARDFARFSAHFVFYAGVRWCLRIYDIGNRNLADYVASMLSQFLRVEDLNRQAVTGEQLVYLIDMVDELNRTESSEDAFDHHAHIGNYTLFLAGVFPDYIEYLSSYKNV</sequence>
<organism evidence="1">
    <name type="scientific">marine metagenome</name>
    <dbReference type="NCBI Taxonomy" id="408172"/>
    <lineage>
        <taxon>unclassified sequences</taxon>
        <taxon>metagenomes</taxon>
        <taxon>ecological metagenomes</taxon>
    </lineage>
</organism>
<name>A0A382MXW5_9ZZZZ</name>
<dbReference type="AlphaFoldDB" id="A0A382MXW5"/>
<accession>A0A382MXW5</accession>
<feature type="non-terminal residue" evidence="1">
    <location>
        <position position="1"/>
    </location>
</feature>
<dbReference type="EMBL" id="UINC01096246">
    <property type="protein sequence ID" value="SVC52975.1"/>
    <property type="molecule type" value="Genomic_DNA"/>
</dbReference>
<reference evidence="1" key="1">
    <citation type="submission" date="2018-05" db="EMBL/GenBank/DDBJ databases">
        <authorList>
            <person name="Lanie J.A."/>
            <person name="Ng W.-L."/>
            <person name="Kazmierczak K.M."/>
            <person name="Andrzejewski T.M."/>
            <person name="Davidsen T.M."/>
            <person name="Wayne K.J."/>
            <person name="Tettelin H."/>
            <person name="Glass J.I."/>
            <person name="Rusch D."/>
            <person name="Podicherti R."/>
            <person name="Tsui H.-C.T."/>
            <person name="Winkler M.E."/>
        </authorList>
    </citation>
    <scope>NUCLEOTIDE SEQUENCE</scope>
</reference>